<evidence type="ECO:0000313" key="2">
    <source>
        <dbReference type="Proteomes" id="UP000708208"/>
    </source>
</evidence>
<keyword evidence="2" id="KW-1185">Reference proteome</keyword>
<organism evidence="1 2">
    <name type="scientific">Allacma fusca</name>
    <dbReference type="NCBI Taxonomy" id="39272"/>
    <lineage>
        <taxon>Eukaryota</taxon>
        <taxon>Metazoa</taxon>
        <taxon>Ecdysozoa</taxon>
        <taxon>Arthropoda</taxon>
        <taxon>Hexapoda</taxon>
        <taxon>Collembola</taxon>
        <taxon>Symphypleona</taxon>
        <taxon>Sminthuridae</taxon>
        <taxon>Allacma</taxon>
    </lineage>
</organism>
<sequence>VRRNKKYNNSERIVCHLEDIAEVPKWPSTEQKHARVDHFASSATKCYQMAGVRTFNKLVVGDKQCVPPCGKYEEREAAVGEDGERREEVQSMLWHGRFTEEMLEVERLYGLLP</sequence>
<feature type="non-terminal residue" evidence="1">
    <location>
        <position position="1"/>
    </location>
</feature>
<dbReference type="AlphaFoldDB" id="A0A8J2P7K2"/>
<evidence type="ECO:0000313" key="1">
    <source>
        <dbReference type="EMBL" id="CAG7727176.1"/>
    </source>
</evidence>
<dbReference type="Proteomes" id="UP000708208">
    <property type="component" value="Unassembled WGS sequence"/>
</dbReference>
<protein>
    <submittedName>
        <fullName evidence="1">Uncharacterized protein</fullName>
    </submittedName>
</protein>
<gene>
    <name evidence="1" type="ORF">AFUS01_LOCUS16032</name>
</gene>
<reference evidence="1" key="1">
    <citation type="submission" date="2021-06" db="EMBL/GenBank/DDBJ databases">
        <authorList>
            <person name="Hodson N. C."/>
            <person name="Mongue J. A."/>
            <person name="Jaron S. K."/>
        </authorList>
    </citation>
    <scope>NUCLEOTIDE SEQUENCE</scope>
</reference>
<comment type="caution">
    <text evidence="1">The sequence shown here is derived from an EMBL/GenBank/DDBJ whole genome shotgun (WGS) entry which is preliminary data.</text>
</comment>
<dbReference type="EMBL" id="CAJVCH010144892">
    <property type="protein sequence ID" value="CAG7727176.1"/>
    <property type="molecule type" value="Genomic_DNA"/>
</dbReference>
<proteinExistence type="predicted"/>
<name>A0A8J2P7K2_9HEXA</name>
<accession>A0A8J2P7K2</accession>